<evidence type="ECO:0000256" key="4">
    <source>
        <dbReference type="RuleBase" id="RU361161"/>
    </source>
</evidence>
<gene>
    <name evidence="8" type="ORF">GB864_00990</name>
</gene>
<evidence type="ECO:0000256" key="1">
    <source>
        <dbReference type="ARBA" id="ARBA00005336"/>
    </source>
</evidence>
<feature type="domain" description="Fibronectin type III-like" evidence="7">
    <location>
        <begin position="677"/>
        <end position="750"/>
    </location>
</feature>
<evidence type="ECO:0000256" key="2">
    <source>
        <dbReference type="ARBA" id="ARBA00022801"/>
    </source>
</evidence>
<keyword evidence="9" id="KW-1185">Reference proteome</keyword>
<evidence type="ECO:0000313" key="9">
    <source>
        <dbReference type="Proteomes" id="UP000438182"/>
    </source>
</evidence>
<dbReference type="InterPro" id="IPR050288">
    <property type="entry name" value="Cellulose_deg_GH3"/>
</dbReference>
<comment type="caution">
    <text evidence="8">The sequence shown here is derived from an EMBL/GenBank/DDBJ whole genome shotgun (WGS) entry which is preliminary data.</text>
</comment>
<dbReference type="InterPro" id="IPR013783">
    <property type="entry name" value="Ig-like_fold"/>
</dbReference>
<dbReference type="SMART" id="SM01217">
    <property type="entry name" value="Fn3_like"/>
    <property type="match status" value="1"/>
</dbReference>
<protein>
    <submittedName>
        <fullName evidence="8">Glycosyl hydrolase</fullName>
    </submittedName>
</protein>
<dbReference type="InterPro" id="IPR017853">
    <property type="entry name" value="GH"/>
</dbReference>
<comment type="similarity">
    <text evidence="1 4">Belongs to the glycosyl hydrolase 3 family.</text>
</comment>
<dbReference type="Gene3D" id="3.40.50.1700">
    <property type="entry name" value="Glycoside hydrolase family 3 C-terminal domain"/>
    <property type="match status" value="1"/>
</dbReference>
<keyword evidence="6" id="KW-0732">Signal</keyword>
<dbReference type="Gene3D" id="3.20.20.300">
    <property type="entry name" value="Glycoside hydrolase, family 3, N-terminal domain"/>
    <property type="match status" value="1"/>
</dbReference>
<keyword evidence="3" id="KW-0119">Carbohydrate metabolism</keyword>
<dbReference type="PRINTS" id="PR00133">
    <property type="entry name" value="GLHYDRLASE3"/>
</dbReference>
<dbReference type="Pfam" id="PF00933">
    <property type="entry name" value="Glyco_hydro_3"/>
    <property type="match status" value="1"/>
</dbReference>
<dbReference type="SUPFAM" id="SSF52279">
    <property type="entry name" value="Beta-D-glucan exohydrolase, C-terminal domain"/>
    <property type="match status" value="1"/>
</dbReference>
<dbReference type="InterPro" id="IPR036962">
    <property type="entry name" value="Glyco_hydro_3_N_sf"/>
</dbReference>
<keyword evidence="2 4" id="KW-0378">Hydrolase</keyword>
<feature type="signal peptide" evidence="6">
    <location>
        <begin position="1"/>
        <end position="37"/>
    </location>
</feature>
<dbReference type="GO" id="GO:0005975">
    <property type="term" value="P:carbohydrate metabolic process"/>
    <property type="evidence" value="ECO:0007669"/>
    <property type="project" value="InterPro"/>
</dbReference>
<dbReference type="InterPro" id="IPR036881">
    <property type="entry name" value="Glyco_hydro_3_C_sf"/>
</dbReference>
<dbReference type="InterPro" id="IPR019800">
    <property type="entry name" value="Glyco_hydro_3_AS"/>
</dbReference>
<evidence type="ECO:0000256" key="3">
    <source>
        <dbReference type="ARBA" id="ARBA00023277"/>
    </source>
</evidence>
<dbReference type="PANTHER" id="PTHR42715:SF10">
    <property type="entry name" value="BETA-GLUCOSIDASE"/>
    <property type="match status" value="1"/>
</dbReference>
<evidence type="ECO:0000313" key="8">
    <source>
        <dbReference type="EMBL" id="MWB97139.1"/>
    </source>
</evidence>
<proteinExistence type="inferred from homology"/>
<accession>A0A6I4NZF3</accession>
<dbReference type="InterPro" id="IPR001764">
    <property type="entry name" value="Glyco_hydro_3_N"/>
</dbReference>
<keyword evidence="4" id="KW-0326">Glycosidase</keyword>
<name>A0A6I4NZF3_9MICO</name>
<dbReference type="Pfam" id="PF01915">
    <property type="entry name" value="Glyco_hydro_3_C"/>
    <property type="match status" value="1"/>
</dbReference>
<dbReference type="PROSITE" id="PS00775">
    <property type="entry name" value="GLYCOSYL_HYDROL_F3"/>
    <property type="match status" value="1"/>
</dbReference>
<dbReference type="Gene3D" id="2.60.40.10">
    <property type="entry name" value="Immunoglobulins"/>
    <property type="match status" value="2"/>
</dbReference>
<dbReference type="SUPFAM" id="SSF51445">
    <property type="entry name" value="(Trans)glycosidases"/>
    <property type="match status" value="1"/>
</dbReference>
<sequence length="952" mass="99709">MSLSAQFRTYAPRARRGTTALLLGAALIASGGAVAFAAPAAAVDCSAVPWMDTGKTADERAQALLDASSQHQKYRWLVEQPATQPTVTTWSPGFSGEANVVYPAQVDCTPNITYVDGPEGVRASGVTDFPSQIALASAWDAELAYEKGAREGEEAYLKQKNVVLAPGIGSGRTPLAGRTPEYFGEDALINGLLAAEQAEGLESTGKVMANLKHFVANEQELDRQTSSSNMDERTLRQVYGLPYEIAAANSDAESLMCSFNQVNGVFACENDLIRDVLKGDYGFDGFVMSDFGSVHSTAATLNNGMDQELNRPIWFTPARLDAALEAGEITQARIEEAATKVIVGYLEAGLFDHALPATAAADASSPEGEAIAQEIAEDGSVLLKNEGILPLDVAEGDTIALIGPTASRSVTQVGGIATSAVSVCSLTLQFRPTFPPSNTLPCEDVVSAETALTARAAEVGATVVWNDGQDLAAAAALAASADAAIVVGYQRMGEFNDLTNLRLQGGGDALVSAVAAANPETVVVVQSGSAVEMPWIDDVDAVLEAWYGGEQQGPALASLLFGDVNPSGKLTMTFPKSLADTPTNTPEQYPGVFSDGSTTRPAGSSEIRQVNYTEGLEVGYKWYDEQGIEPLFEFGHGLSYTSFEYSDLAVSTAIADGTPVTTVGFDVTNSGERAGTEIPQVYLTLPEAADEPGKRLVGFDRISLEAGQTQRVEVVVDGAASNHPFEIWDADADEWTIVDGDYGVSVGASSRNLPLAAGFALDLGADTTRPTATLVAPTTAGPTPALEVQVDATDAGGLNRIVANVYQGTKLVKSTQTKVGGATAGSHTATVNLPDGSYTVRYNSQDLAGNISQTREFAFTIDGTKPTATVKAGAEFTVVGANGAYDKVSFKLYDAQKVDKVVLNGVVKDLTNNPWSDVNFIKPGVFGAVAGANTLVVHDVAGNTETVTFTLN</sequence>
<dbReference type="Proteomes" id="UP000438182">
    <property type="component" value="Unassembled WGS sequence"/>
</dbReference>
<feature type="chain" id="PRO_5026047668" evidence="6">
    <location>
        <begin position="38"/>
        <end position="952"/>
    </location>
</feature>
<evidence type="ECO:0000259" key="7">
    <source>
        <dbReference type="SMART" id="SM01217"/>
    </source>
</evidence>
<dbReference type="AlphaFoldDB" id="A0A6I4NZF3"/>
<dbReference type="GO" id="GO:0004553">
    <property type="term" value="F:hydrolase activity, hydrolyzing O-glycosyl compounds"/>
    <property type="evidence" value="ECO:0007669"/>
    <property type="project" value="InterPro"/>
</dbReference>
<reference evidence="8 9" key="1">
    <citation type="submission" date="2019-12" db="EMBL/GenBank/DDBJ databases">
        <authorList>
            <person name="Kim Y.S."/>
        </authorList>
    </citation>
    <scope>NUCLEOTIDE SEQUENCE [LARGE SCALE GENOMIC DNA]</scope>
    <source>
        <strain evidence="8 9">MMS17-SY077</strain>
    </source>
</reference>
<organism evidence="8 9">
    <name type="scientific">Agromyces seonyuensis</name>
    <dbReference type="NCBI Taxonomy" id="2662446"/>
    <lineage>
        <taxon>Bacteria</taxon>
        <taxon>Bacillati</taxon>
        <taxon>Actinomycetota</taxon>
        <taxon>Actinomycetes</taxon>
        <taxon>Micrococcales</taxon>
        <taxon>Microbacteriaceae</taxon>
        <taxon>Agromyces</taxon>
    </lineage>
</organism>
<evidence type="ECO:0000256" key="6">
    <source>
        <dbReference type="SAM" id="SignalP"/>
    </source>
</evidence>
<dbReference type="InterPro" id="IPR026891">
    <property type="entry name" value="Fn3-like"/>
</dbReference>
<dbReference type="InterPro" id="IPR002772">
    <property type="entry name" value="Glyco_hydro_3_C"/>
</dbReference>
<evidence type="ECO:0000256" key="5">
    <source>
        <dbReference type="SAM" id="MobiDB-lite"/>
    </source>
</evidence>
<dbReference type="Pfam" id="PF14310">
    <property type="entry name" value="Fn3-like"/>
    <property type="match status" value="1"/>
</dbReference>
<feature type="compositionally biased region" description="Polar residues" evidence="5">
    <location>
        <begin position="595"/>
        <end position="604"/>
    </location>
</feature>
<feature type="region of interest" description="Disordered" evidence="5">
    <location>
        <begin position="578"/>
        <end position="604"/>
    </location>
</feature>
<dbReference type="EMBL" id="WSTA01000002">
    <property type="protein sequence ID" value="MWB97139.1"/>
    <property type="molecule type" value="Genomic_DNA"/>
</dbReference>
<dbReference type="PANTHER" id="PTHR42715">
    <property type="entry name" value="BETA-GLUCOSIDASE"/>
    <property type="match status" value="1"/>
</dbReference>